<dbReference type="STRING" id="283909.R7VJS5"/>
<feature type="chain" id="PRO_5008789209" description="LRRNT domain-containing protein" evidence="4">
    <location>
        <begin position="22"/>
        <end position="127"/>
    </location>
</feature>
<dbReference type="Pfam" id="PF13855">
    <property type="entry name" value="LRR_8"/>
    <property type="match status" value="1"/>
</dbReference>
<accession>R7VJS5</accession>
<dbReference type="SUPFAM" id="SSF52058">
    <property type="entry name" value="L domain-like"/>
    <property type="match status" value="1"/>
</dbReference>
<evidence type="ECO:0000256" key="4">
    <source>
        <dbReference type="SAM" id="SignalP"/>
    </source>
</evidence>
<dbReference type="InterPro" id="IPR050541">
    <property type="entry name" value="LRR_TM_domain-containing"/>
</dbReference>
<feature type="signal peptide" evidence="4">
    <location>
        <begin position="1"/>
        <end position="21"/>
    </location>
</feature>
<dbReference type="AlphaFoldDB" id="R7VJS5"/>
<evidence type="ECO:0000256" key="1">
    <source>
        <dbReference type="ARBA" id="ARBA00022614"/>
    </source>
</evidence>
<dbReference type="GO" id="GO:0005886">
    <property type="term" value="C:plasma membrane"/>
    <property type="evidence" value="ECO:0007669"/>
    <property type="project" value="TreeGrafter"/>
</dbReference>
<reference evidence="6" key="3">
    <citation type="submission" date="2015-06" db="UniProtKB">
        <authorList>
            <consortium name="EnsemblMetazoa"/>
        </authorList>
    </citation>
    <scope>IDENTIFICATION</scope>
</reference>
<dbReference type="OrthoDB" id="6022660at2759"/>
<evidence type="ECO:0000313" key="5">
    <source>
        <dbReference type="EMBL" id="ELU16731.1"/>
    </source>
</evidence>
<dbReference type="EMBL" id="KB292970">
    <property type="protein sequence ID" value="ELU16731.1"/>
    <property type="molecule type" value="Genomic_DNA"/>
</dbReference>
<dbReference type="Proteomes" id="UP000014760">
    <property type="component" value="Unassembled WGS sequence"/>
</dbReference>
<evidence type="ECO:0000313" key="7">
    <source>
        <dbReference type="Proteomes" id="UP000014760"/>
    </source>
</evidence>
<keyword evidence="2 4" id="KW-0732">Signal</keyword>
<organism evidence="5">
    <name type="scientific">Capitella teleta</name>
    <name type="common">Polychaete worm</name>
    <dbReference type="NCBI Taxonomy" id="283909"/>
    <lineage>
        <taxon>Eukaryota</taxon>
        <taxon>Metazoa</taxon>
        <taxon>Spiralia</taxon>
        <taxon>Lophotrochozoa</taxon>
        <taxon>Annelida</taxon>
        <taxon>Polychaeta</taxon>
        <taxon>Sedentaria</taxon>
        <taxon>Scolecida</taxon>
        <taxon>Capitellidae</taxon>
        <taxon>Capitella</taxon>
    </lineage>
</organism>
<protein>
    <recommendedName>
        <fullName evidence="8">LRRNT domain-containing protein</fullName>
    </recommendedName>
</protein>
<dbReference type="InterPro" id="IPR001611">
    <property type="entry name" value="Leu-rich_rpt"/>
</dbReference>
<keyword evidence="7" id="KW-1185">Reference proteome</keyword>
<name>R7VJS5_CAPTE</name>
<dbReference type="PANTHER" id="PTHR24369">
    <property type="entry name" value="ANTIGEN BSP, PUTATIVE-RELATED"/>
    <property type="match status" value="1"/>
</dbReference>
<dbReference type="PANTHER" id="PTHR24369:SF210">
    <property type="entry name" value="CHAOPTIN-RELATED"/>
    <property type="match status" value="1"/>
</dbReference>
<gene>
    <name evidence="5" type="ORF">CAPTEDRAFT_203063</name>
</gene>
<keyword evidence="1" id="KW-0433">Leucine-rich repeat</keyword>
<dbReference type="Gene3D" id="3.80.10.10">
    <property type="entry name" value="Ribonuclease Inhibitor"/>
    <property type="match status" value="1"/>
</dbReference>
<sequence>MSPSPGIRWILGIILLNRVCAEDILDPCSPCPESCNCDVDLQQLCIVNCTSARISDFPALNSLPSNELIIELDLKSNQIPDIPTETFINFTKIEKLNFYGNEIENLTDDVFENLDTLKTLFVLVMLV</sequence>
<evidence type="ECO:0000256" key="3">
    <source>
        <dbReference type="ARBA" id="ARBA00022737"/>
    </source>
</evidence>
<evidence type="ECO:0008006" key="8">
    <source>
        <dbReference type="Google" id="ProtNLM"/>
    </source>
</evidence>
<proteinExistence type="predicted"/>
<dbReference type="InterPro" id="IPR032675">
    <property type="entry name" value="LRR_dom_sf"/>
</dbReference>
<dbReference type="HOGENOM" id="CLU_1972557_0_0_1"/>
<dbReference type="EnsemblMetazoa" id="CapteT203063">
    <property type="protein sequence ID" value="CapteP203063"/>
    <property type="gene ID" value="CapteG203063"/>
</dbReference>
<evidence type="ECO:0000313" key="6">
    <source>
        <dbReference type="EnsemblMetazoa" id="CapteP203063"/>
    </source>
</evidence>
<reference evidence="5 7" key="2">
    <citation type="journal article" date="2013" name="Nature">
        <title>Insights into bilaterian evolution from three spiralian genomes.</title>
        <authorList>
            <person name="Simakov O."/>
            <person name="Marletaz F."/>
            <person name="Cho S.J."/>
            <person name="Edsinger-Gonzales E."/>
            <person name="Havlak P."/>
            <person name="Hellsten U."/>
            <person name="Kuo D.H."/>
            <person name="Larsson T."/>
            <person name="Lv J."/>
            <person name="Arendt D."/>
            <person name="Savage R."/>
            <person name="Osoegawa K."/>
            <person name="de Jong P."/>
            <person name="Grimwood J."/>
            <person name="Chapman J.A."/>
            <person name="Shapiro H."/>
            <person name="Aerts A."/>
            <person name="Otillar R.P."/>
            <person name="Terry A.Y."/>
            <person name="Boore J.L."/>
            <person name="Grigoriev I.V."/>
            <person name="Lindberg D.R."/>
            <person name="Seaver E.C."/>
            <person name="Weisblat D.A."/>
            <person name="Putnam N.H."/>
            <person name="Rokhsar D.S."/>
        </authorList>
    </citation>
    <scope>NUCLEOTIDE SEQUENCE</scope>
    <source>
        <strain evidence="5 7">I ESC-2004</strain>
    </source>
</reference>
<keyword evidence="3" id="KW-0677">Repeat</keyword>
<evidence type="ECO:0000256" key="2">
    <source>
        <dbReference type="ARBA" id="ARBA00022729"/>
    </source>
</evidence>
<dbReference type="EMBL" id="AMQN01036515">
    <property type="status" value="NOT_ANNOTATED_CDS"/>
    <property type="molecule type" value="Genomic_DNA"/>
</dbReference>
<reference evidence="7" key="1">
    <citation type="submission" date="2012-12" db="EMBL/GenBank/DDBJ databases">
        <authorList>
            <person name="Hellsten U."/>
            <person name="Grimwood J."/>
            <person name="Chapman J.A."/>
            <person name="Shapiro H."/>
            <person name="Aerts A."/>
            <person name="Otillar R.P."/>
            <person name="Terry A.Y."/>
            <person name="Boore J.L."/>
            <person name="Simakov O."/>
            <person name="Marletaz F."/>
            <person name="Cho S.-J."/>
            <person name="Edsinger-Gonzales E."/>
            <person name="Havlak P."/>
            <person name="Kuo D.-H."/>
            <person name="Larsson T."/>
            <person name="Lv J."/>
            <person name="Arendt D."/>
            <person name="Savage R."/>
            <person name="Osoegawa K."/>
            <person name="de Jong P."/>
            <person name="Lindberg D.R."/>
            <person name="Seaver E.C."/>
            <person name="Weisblat D.A."/>
            <person name="Putnam N.H."/>
            <person name="Grigoriev I.V."/>
            <person name="Rokhsar D.S."/>
        </authorList>
    </citation>
    <scope>NUCLEOTIDE SEQUENCE</scope>
    <source>
        <strain evidence="7">I ESC-2004</strain>
    </source>
</reference>